<keyword evidence="3 5" id="KW-1133">Transmembrane helix</keyword>
<dbReference type="OrthoDB" id="9814001at2"/>
<feature type="transmembrane region" description="Helical" evidence="5">
    <location>
        <begin position="113"/>
        <end position="130"/>
    </location>
</feature>
<keyword evidence="8" id="KW-1185">Reference proteome</keyword>
<evidence type="ECO:0000313" key="8">
    <source>
        <dbReference type="Proteomes" id="UP000239001"/>
    </source>
</evidence>
<feature type="transmembrane region" description="Helical" evidence="5">
    <location>
        <begin position="344"/>
        <end position="367"/>
    </location>
</feature>
<proteinExistence type="predicted"/>
<dbReference type="CDD" id="cd17489">
    <property type="entry name" value="MFS_YfcJ_like"/>
    <property type="match status" value="1"/>
</dbReference>
<dbReference type="PANTHER" id="PTHR23531:SF1">
    <property type="entry name" value="QUINOLENE RESISTANCE PROTEIN NORA"/>
    <property type="match status" value="1"/>
</dbReference>
<comment type="caution">
    <text evidence="7">The sequence shown here is derived from an EMBL/GenBank/DDBJ whole genome shotgun (WGS) entry which is preliminary data.</text>
</comment>
<protein>
    <submittedName>
        <fullName evidence="7">MFS transporter</fullName>
    </submittedName>
</protein>
<evidence type="ECO:0000256" key="5">
    <source>
        <dbReference type="SAM" id="Phobius"/>
    </source>
</evidence>
<dbReference type="InterPro" id="IPR020846">
    <property type="entry name" value="MFS_dom"/>
</dbReference>
<dbReference type="EMBL" id="PXOH01000037">
    <property type="protein sequence ID" value="PSF32480.1"/>
    <property type="molecule type" value="Genomic_DNA"/>
</dbReference>
<feature type="transmembrane region" description="Helical" evidence="5">
    <location>
        <begin position="221"/>
        <end position="246"/>
    </location>
</feature>
<evidence type="ECO:0000259" key="6">
    <source>
        <dbReference type="PROSITE" id="PS50850"/>
    </source>
</evidence>
<dbReference type="GO" id="GO:0005886">
    <property type="term" value="C:plasma membrane"/>
    <property type="evidence" value="ECO:0007669"/>
    <property type="project" value="UniProtKB-SubCell"/>
</dbReference>
<gene>
    <name evidence="7" type="ORF">C7H19_21535</name>
</gene>
<feature type="transmembrane region" description="Helical" evidence="5">
    <location>
        <begin position="15"/>
        <end position="33"/>
    </location>
</feature>
<keyword evidence="4 5" id="KW-0472">Membrane</keyword>
<dbReference type="PRINTS" id="PR01035">
    <property type="entry name" value="TCRTETA"/>
</dbReference>
<dbReference type="InterPro" id="IPR036259">
    <property type="entry name" value="MFS_trans_sf"/>
</dbReference>
<dbReference type="GO" id="GO:0022857">
    <property type="term" value="F:transmembrane transporter activity"/>
    <property type="evidence" value="ECO:0007669"/>
    <property type="project" value="InterPro"/>
</dbReference>
<reference evidence="7 8" key="1">
    <citation type="submission" date="2018-03" db="EMBL/GenBank/DDBJ databases">
        <title>The ancient ancestry and fast evolution of plastids.</title>
        <authorList>
            <person name="Moore K.R."/>
            <person name="Magnabosco C."/>
            <person name="Momper L."/>
            <person name="Gold D.A."/>
            <person name="Bosak T."/>
            <person name="Fournier G.P."/>
        </authorList>
    </citation>
    <scope>NUCLEOTIDE SEQUENCE [LARGE SCALE GENOMIC DNA]</scope>
    <source>
        <strain evidence="7 8">CCALA 016</strain>
    </source>
</reference>
<evidence type="ECO:0000313" key="7">
    <source>
        <dbReference type="EMBL" id="PSF32480.1"/>
    </source>
</evidence>
<organism evidence="7 8">
    <name type="scientific">Aphanothece hegewaldii CCALA 016</name>
    <dbReference type="NCBI Taxonomy" id="2107694"/>
    <lineage>
        <taxon>Bacteria</taxon>
        <taxon>Bacillati</taxon>
        <taxon>Cyanobacteriota</taxon>
        <taxon>Cyanophyceae</taxon>
        <taxon>Oscillatoriophycideae</taxon>
        <taxon>Chroococcales</taxon>
        <taxon>Aphanothecaceae</taxon>
        <taxon>Aphanothece</taxon>
    </lineage>
</organism>
<feature type="transmembrane region" description="Helical" evidence="5">
    <location>
        <begin position="285"/>
        <end position="304"/>
    </location>
</feature>
<dbReference type="InterPro" id="IPR001958">
    <property type="entry name" value="Tet-R_TetA/multi-R_MdtG-like"/>
</dbReference>
<dbReference type="Gene3D" id="1.20.1250.20">
    <property type="entry name" value="MFS general substrate transporter like domains"/>
    <property type="match status" value="2"/>
</dbReference>
<dbReference type="Pfam" id="PF07690">
    <property type="entry name" value="MFS_1"/>
    <property type="match status" value="1"/>
</dbReference>
<feature type="domain" description="Major facilitator superfamily (MFS) profile" evidence="6">
    <location>
        <begin position="17"/>
        <end position="396"/>
    </location>
</feature>
<sequence>MKALKIFKTIDSKSLQNLLILFATGLLFWISITNLLPTLPAYIEDLGGSKQEIGLVMGSFAIGLLASRVWLGKLADRRSRKLVILIGTIVAGIAPFGYLLIKSVYPLISVRAFHGVAIAAFTTGYSALVVDLSPIKQRGEIIGYMSLVVPVGMAIGPALGSFIEEDLGYQALFLFSATAGLLSFILANCITAGRPPVISEQEKSQFEGINRSLKAILFDRAILVPTLILFLIGLLFGVLVTFLPLYLRQSQIDFSAGLFYTTAAIASFTSRILSGRAGDRFGRGIFITFSIICYGLSMLLLSIAKNPTMLMLSAILEGAGGGIIIPMILALISDRSYAMERGRVFAICTSGFDVGGALAAPILGAFAIEYEELFMIAGSFAAIALVIFLGYSNKGLISSLRYAIGREKDQYSLVD</sequence>
<feature type="transmembrane region" description="Helical" evidence="5">
    <location>
        <begin position="53"/>
        <end position="71"/>
    </location>
</feature>
<evidence type="ECO:0000256" key="3">
    <source>
        <dbReference type="ARBA" id="ARBA00022989"/>
    </source>
</evidence>
<feature type="transmembrane region" description="Helical" evidence="5">
    <location>
        <begin position="310"/>
        <end position="332"/>
    </location>
</feature>
<dbReference type="AlphaFoldDB" id="A0A2T1LSI8"/>
<dbReference type="InterPro" id="IPR011701">
    <property type="entry name" value="MFS"/>
</dbReference>
<reference evidence="7 8" key="2">
    <citation type="submission" date="2018-03" db="EMBL/GenBank/DDBJ databases">
        <authorList>
            <person name="Keele B.F."/>
        </authorList>
    </citation>
    <scope>NUCLEOTIDE SEQUENCE [LARGE SCALE GENOMIC DNA]</scope>
    <source>
        <strain evidence="7 8">CCALA 016</strain>
    </source>
</reference>
<feature type="transmembrane region" description="Helical" evidence="5">
    <location>
        <begin position="373"/>
        <end position="391"/>
    </location>
</feature>
<accession>A0A2T1LSI8</accession>
<dbReference type="Proteomes" id="UP000239001">
    <property type="component" value="Unassembled WGS sequence"/>
</dbReference>
<feature type="transmembrane region" description="Helical" evidence="5">
    <location>
        <begin position="83"/>
        <end position="101"/>
    </location>
</feature>
<comment type="subcellular location">
    <subcellularLocation>
        <location evidence="1">Cell membrane</location>
        <topology evidence="1">Multi-pass membrane protein</topology>
    </subcellularLocation>
</comment>
<dbReference type="InterPro" id="IPR052714">
    <property type="entry name" value="MFS_Exporter"/>
</dbReference>
<feature type="transmembrane region" description="Helical" evidence="5">
    <location>
        <begin position="142"/>
        <end position="163"/>
    </location>
</feature>
<dbReference type="RefSeq" id="WP_106458977.1">
    <property type="nucleotide sequence ID" value="NZ_PXOH01000037.1"/>
</dbReference>
<evidence type="ECO:0000256" key="1">
    <source>
        <dbReference type="ARBA" id="ARBA00004651"/>
    </source>
</evidence>
<keyword evidence="2 5" id="KW-0812">Transmembrane</keyword>
<dbReference type="SUPFAM" id="SSF103473">
    <property type="entry name" value="MFS general substrate transporter"/>
    <property type="match status" value="1"/>
</dbReference>
<evidence type="ECO:0000256" key="4">
    <source>
        <dbReference type="ARBA" id="ARBA00023136"/>
    </source>
</evidence>
<dbReference type="PANTHER" id="PTHR23531">
    <property type="entry name" value="QUINOLENE RESISTANCE PROTEIN NORA"/>
    <property type="match status" value="1"/>
</dbReference>
<feature type="transmembrane region" description="Helical" evidence="5">
    <location>
        <begin position="169"/>
        <end position="190"/>
    </location>
</feature>
<feature type="transmembrane region" description="Helical" evidence="5">
    <location>
        <begin position="252"/>
        <end position="273"/>
    </location>
</feature>
<evidence type="ECO:0000256" key="2">
    <source>
        <dbReference type="ARBA" id="ARBA00022692"/>
    </source>
</evidence>
<dbReference type="PROSITE" id="PS50850">
    <property type="entry name" value="MFS"/>
    <property type="match status" value="1"/>
</dbReference>
<name>A0A2T1LSI8_9CHRO</name>